<dbReference type="PANTHER" id="PTHR13516">
    <property type="entry name" value="RIBONUCLEASE P SUBUNIT P25"/>
    <property type="match status" value="1"/>
</dbReference>
<feature type="region of interest" description="Disordered" evidence="4">
    <location>
        <begin position="139"/>
        <end position="186"/>
    </location>
</feature>
<dbReference type="EMBL" id="HE575317">
    <property type="protein sequence ID" value="CCC90091.1"/>
    <property type="molecule type" value="Genomic_DNA"/>
</dbReference>
<dbReference type="AlphaFoldDB" id="G0UL36"/>
<dbReference type="GO" id="GO:0003723">
    <property type="term" value="F:RNA binding"/>
    <property type="evidence" value="ECO:0007669"/>
    <property type="project" value="TreeGrafter"/>
</dbReference>
<name>G0UL36_TRYCI</name>
<feature type="domain" description="DNA/RNA-binding protein Alba-like" evidence="5">
    <location>
        <begin position="28"/>
        <end position="95"/>
    </location>
</feature>
<keyword evidence="3" id="KW-0539">Nucleus</keyword>
<dbReference type="InterPro" id="IPR051958">
    <property type="entry name" value="Alba-like_NAB"/>
</dbReference>
<dbReference type="InterPro" id="IPR002775">
    <property type="entry name" value="DNA/RNA-bd_Alba-like"/>
</dbReference>
<dbReference type="InterPro" id="IPR036882">
    <property type="entry name" value="Alba-like_dom_sf"/>
</dbReference>
<comment type="subcellular location">
    <subcellularLocation>
        <location evidence="1">Nucleus</location>
    </subcellularLocation>
</comment>
<reference evidence="6" key="1">
    <citation type="journal article" date="2012" name="Proc. Natl. Acad. Sci. U.S.A.">
        <title>Antigenic diversity is generated by distinct evolutionary mechanisms in African trypanosome species.</title>
        <authorList>
            <person name="Jackson A.P."/>
            <person name="Berry A."/>
            <person name="Aslett M."/>
            <person name="Allison H.C."/>
            <person name="Burton P."/>
            <person name="Vavrova-Anderson J."/>
            <person name="Brown R."/>
            <person name="Browne H."/>
            <person name="Corton N."/>
            <person name="Hauser H."/>
            <person name="Gamble J."/>
            <person name="Gilderthorp R."/>
            <person name="Marcello L."/>
            <person name="McQuillan J."/>
            <person name="Otto T.D."/>
            <person name="Quail M.A."/>
            <person name="Sanders M.J."/>
            <person name="van Tonder A."/>
            <person name="Ginger M.L."/>
            <person name="Field M.C."/>
            <person name="Barry J.D."/>
            <person name="Hertz-Fowler C."/>
            <person name="Berriman M."/>
        </authorList>
    </citation>
    <scope>NUCLEOTIDE SEQUENCE</scope>
    <source>
        <strain evidence="6">IL3000</strain>
    </source>
</reference>
<dbReference type="SUPFAM" id="SSF82704">
    <property type="entry name" value="AlbA-like"/>
    <property type="match status" value="1"/>
</dbReference>
<proteinExistence type="inferred from homology"/>
<evidence type="ECO:0000256" key="2">
    <source>
        <dbReference type="ARBA" id="ARBA00008018"/>
    </source>
</evidence>
<feature type="compositionally biased region" description="Basic and acidic residues" evidence="4">
    <location>
        <begin position="144"/>
        <end position="155"/>
    </location>
</feature>
<protein>
    <recommendedName>
        <fullName evidence="5">DNA/RNA-binding protein Alba-like domain-containing protein</fullName>
    </recommendedName>
</protein>
<gene>
    <name evidence="6" type="ORF">TCIL3000_4_1790</name>
</gene>
<dbReference type="Pfam" id="PF01918">
    <property type="entry name" value="Alba"/>
    <property type="match status" value="1"/>
</dbReference>
<comment type="similarity">
    <text evidence="2">Belongs to the histone-like Alba family.</text>
</comment>
<evidence type="ECO:0000259" key="5">
    <source>
        <dbReference type="Pfam" id="PF01918"/>
    </source>
</evidence>
<evidence type="ECO:0000256" key="3">
    <source>
        <dbReference type="ARBA" id="ARBA00023242"/>
    </source>
</evidence>
<evidence type="ECO:0000256" key="1">
    <source>
        <dbReference type="ARBA" id="ARBA00004123"/>
    </source>
</evidence>
<evidence type="ECO:0000313" key="6">
    <source>
        <dbReference type="EMBL" id="CCC90091.1"/>
    </source>
</evidence>
<accession>G0UL36</accession>
<dbReference type="PANTHER" id="PTHR13516:SF4">
    <property type="entry name" value="FI09323P"/>
    <property type="match status" value="1"/>
</dbReference>
<dbReference type="Gene3D" id="3.30.110.20">
    <property type="entry name" value="Alba-like domain"/>
    <property type="match status" value="1"/>
</dbReference>
<dbReference type="VEuPathDB" id="TriTrypDB:TcIL3000_4_1790"/>
<feature type="region of interest" description="Disordered" evidence="4">
    <location>
        <begin position="1"/>
        <end position="27"/>
    </location>
</feature>
<dbReference type="GO" id="GO:0005634">
    <property type="term" value="C:nucleus"/>
    <property type="evidence" value="ECO:0007669"/>
    <property type="project" value="UniProtKB-SubCell"/>
</dbReference>
<evidence type="ECO:0000256" key="4">
    <source>
        <dbReference type="SAM" id="MobiDB-lite"/>
    </source>
</evidence>
<feature type="compositionally biased region" description="Basic residues" evidence="4">
    <location>
        <begin position="156"/>
        <end position="172"/>
    </location>
</feature>
<sequence length="186" mass="20663">MPPYPSRDEYRRIRKTGGEKEKGQGPENEIRVMAKHGARSYITYAIALLRGEDGKTQHDTVKISAMGSAIRTAVNIAEVLRRRVPGLHQTIDISSEVIRDEYEGIGEKKDKVEVERKVSTILITLSLKPLDTKHIGYQAPLPESEVREEEREYKAPRGRGRGGRGGRGRRGGGRGGFSDSGDAHDE</sequence>
<organism evidence="6">
    <name type="scientific">Trypanosoma congolense (strain IL3000)</name>
    <dbReference type="NCBI Taxonomy" id="1068625"/>
    <lineage>
        <taxon>Eukaryota</taxon>
        <taxon>Discoba</taxon>
        <taxon>Euglenozoa</taxon>
        <taxon>Kinetoplastea</taxon>
        <taxon>Metakinetoplastina</taxon>
        <taxon>Trypanosomatida</taxon>
        <taxon>Trypanosomatidae</taxon>
        <taxon>Trypanosoma</taxon>
        <taxon>Nannomonas</taxon>
    </lineage>
</organism>